<dbReference type="PANTHER" id="PTHR33622">
    <property type="entry name" value="OS03G0724500 PROTEIN"/>
    <property type="match status" value="1"/>
</dbReference>
<keyword evidence="3" id="KW-1185">Reference proteome</keyword>
<organism evidence="2 3">
    <name type="scientific">Riccia fluitans</name>
    <dbReference type="NCBI Taxonomy" id="41844"/>
    <lineage>
        <taxon>Eukaryota</taxon>
        <taxon>Viridiplantae</taxon>
        <taxon>Streptophyta</taxon>
        <taxon>Embryophyta</taxon>
        <taxon>Marchantiophyta</taxon>
        <taxon>Marchantiopsida</taxon>
        <taxon>Marchantiidae</taxon>
        <taxon>Marchantiales</taxon>
        <taxon>Ricciaceae</taxon>
        <taxon>Riccia</taxon>
    </lineage>
</organism>
<feature type="region of interest" description="Disordered" evidence="1">
    <location>
        <begin position="1"/>
        <end position="24"/>
    </location>
</feature>
<evidence type="ECO:0000313" key="2">
    <source>
        <dbReference type="EMBL" id="KAL2630012.1"/>
    </source>
</evidence>
<comment type="caution">
    <text evidence="2">The sequence shown here is derived from an EMBL/GenBank/DDBJ whole genome shotgun (WGS) entry which is preliminary data.</text>
</comment>
<dbReference type="EMBL" id="JBHFFA010000004">
    <property type="protein sequence ID" value="KAL2630012.1"/>
    <property type="molecule type" value="Genomic_DNA"/>
</dbReference>
<proteinExistence type="predicted"/>
<gene>
    <name evidence="2" type="ORF">R1flu_014698</name>
</gene>
<accession>A0ABD1YJY2</accession>
<evidence type="ECO:0000256" key="1">
    <source>
        <dbReference type="SAM" id="MobiDB-lite"/>
    </source>
</evidence>
<sequence length="96" mass="10694">MSNDSGIYEEEEAAAPAQVQQSCRKKKSEVDEGFVKDVMNHIDEFVHASYEEHKTCLQKTVRKLFNGMSRIGQTPPVSTSTPTPVVSVLPLRVNTD</sequence>
<dbReference type="Proteomes" id="UP001605036">
    <property type="component" value="Unassembled WGS sequence"/>
</dbReference>
<name>A0ABD1YJY2_9MARC</name>
<protein>
    <submittedName>
        <fullName evidence="2">Uncharacterized protein</fullName>
    </submittedName>
</protein>
<dbReference type="PANTHER" id="PTHR33622:SF10">
    <property type="entry name" value="MARKER FOR OXIDATIVE STRESS RESPONSE PROTEIN"/>
    <property type="match status" value="1"/>
</dbReference>
<dbReference type="AlphaFoldDB" id="A0ABD1YJY2"/>
<evidence type="ECO:0000313" key="3">
    <source>
        <dbReference type="Proteomes" id="UP001605036"/>
    </source>
</evidence>
<reference evidence="2 3" key="1">
    <citation type="submission" date="2024-09" db="EMBL/GenBank/DDBJ databases">
        <title>Chromosome-scale assembly of Riccia fluitans.</title>
        <authorList>
            <person name="Paukszto L."/>
            <person name="Sawicki J."/>
            <person name="Karawczyk K."/>
            <person name="Piernik-Szablinska J."/>
            <person name="Szczecinska M."/>
            <person name="Mazdziarz M."/>
        </authorList>
    </citation>
    <scope>NUCLEOTIDE SEQUENCE [LARGE SCALE GENOMIC DNA]</scope>
    <source>
        <strain evidence="2">Rf_01</strain>
        <tissue evidence="2">Aerial parts of the thallus</tissue>
    </source>
</reference>